<gene>
    <name evidence="3" type="ORF">CLPUN_22420</name>
</gene>
<dbReference type="Pfam" id="PF07853">
    <property type="entry name" value="DUF1648"/>
    <property type="match status" value="1"/>
</dbReference>
<keyword evidence="1" id="KW-0472">Membrane</keyword>
<protein>
    <recommendedName>
        <fullName evidence="2">DUF1648 domain-containing protein</fullName>
    </recommendedName>
</protein>
<proteinExistence type="predicted"/>
<feature type="transmembrane region" description="Helical" evidence="1">
    <location>
        <begin position="21"/>
        <end position="42"/>
    </location>
</feature>
<feature type="transmembrane region" description="Helical" evidence="1">
    <location>
        <begin position="142"/>
        <end position="164"/>
    </location>
</feature>
<comment type="caution">
    <text evidence="3">The sequence shown here is derived from an EMBL/GenBank/DDBJ whole genome shotgun (WGS) entry which is preliminary data.</text>
</comment>
<feature type="transmembrane region" description="Helical" evidence="1">
    <location>
        <begin position="62"/>
        <end position="85"/>
    </location>
</feature>
<evidence type="ECO:0000256" key="1">
    <source>
        <dbReference type="SAM" id="Phobius"/>
    </source>
</evidence>
<accession>A0A1S8TIH3</accession>
<feature type="domain" description="DUF1648" evidence="2">
    <location>
        <begin position="31"/>
        <end position="75"/>
    </location>
</feature>
<name>A0A1S8TIH3_9CLOT</name>
<evidence type="ECO:0000313" key="3">
    <source>
        <dbReference type="EMBL" id="OOM77568.1"/>
    </source>
</evidence>
<dbReference type="STRING" id="29367.CLPUN_22420"/>
<keyword evidence="1" id="KW-0812">Transmembrane</keyword>
<feature type="transmembrane region" description="Helical" evidence="1">
    <location>
        <begin position="113"/>
        <end position="130"/>
    </location>
</feature>
<reference evidence="3 4" key="1">
    <citation type="submission" date="2016-05" db="EMBL/GenBank/DDBJ databases">
        <title>Microbial solvent formation.</title>
        <authorList>
            <person name="Poehlein A."/>
            <person name="Montoya Solano J.D."/>
            <person name="Flitsch S."/>
            <person name="Krabben P."/>
            <person name="Duerre P."/>
            <person name="Daniel R."/>
        </authorList>
    </citation>
    <scope>NUCLEOTIDE SEQUENCE [LARGE SCALE GENOMIC DNA]</scope>
    <source>
        <strain evidence="3 4">DSM 2619</strain>
    </source>
</reference>
<keyword evidence="1" id="KW-1133">Transmembrane helix</keyword>
<evidence type="ECO:0000313" key="4">
    <source>
        <dbReference type="Proteomes" id="UP000190890"/>
    </source>
</evidence>
<evidence type="ECO:0000259" key="2">
    <source>
        <dbReference type="Pfam" id="PF07853"/>
    </source>
</evidence>
<organism evidence="3 4">
    <name type="scientific">Clostridium puniceum</name>
    <dbReference type="NCBI Taxonomy" id="29367"/>
    <lineage>
        <taxon>Bacteria</taxon>
        <taxon>Bacillati</taxon>
        <taxon>Bacillota</taxon>
        <taxon>Clostridia</taxon>
        <taxon>Eubacteriales</taxon>
        <taxon>Clostridiaceae</taxon>
        <taxon>Clostridium</taxon>
    </lineage>
</organism>
<keyword evidence="4" id="KW-1185">Reference proteome</keyword>
<dbReference type="AlphaFoldDB" id="A0A1S8TIH3"/>
<dbReference type="Proteomes" id="UP000190890">
    <property type="component" value="Unassembled WGS sequence"/>
</dbReference>
<dbReference type="InterPro" id="IPR012867">
    <property type="entry name" value="DUF1648"/>
</dbReference>
<sequence length="171" mass="19494">MNSLNHKKRPDLNISLTWKDKVIILIATVPIIFVLVYLKMVWSEIPEIIPTHFGFSGVPDDFGSKSSLFIIIIITISLHILLAVLSKVPKYYNYPVSITEKNVESLYKIGKQLMLLIDLEISFLFSLLIWENVQTALGKVNGVNSEILFLFIGTIFITLVYEIVKMYKVTS</sequence>
<dbReference type="EMBL" id="LZZM01000148">
    <property type="protein sequence ID" value="OOM77568.1"/>
    <property type="molecule type" value="Genomic_DNA"/>
</dbReference>